<protein>
    <submittedName>
        <fullName evidence="2">[Pyruvate dehydrogenase (Acetyl-transferring)] kinase isozyme 2</fullName>
        <ecNumber evidence="2">2.7.11.2</ecNumber>
    </submittedName>
</protein>
<name>A0AAN7D8D9_9FUNG</name>
<gene>
    <name evidence="2" type="primary">PDK2_1</name>
    <name evidence="2" type="ORF">ATC70_007120</name>
</gene>
<feature type="chain" id="PRO_5042840593" evidence="1">
    <location>
        <begin position="23"/>
        <end position="157"/>
    </location>
</feature>
<evidence type="ECO:0000313" key="3">
    <source>
        <dbReference type="Proteomes" id="UP001304243"/>
    </source>
</evidence>
<feature type="signal peptide" evidence="1">
    <location>
        <begin position="1"/>
        <end position="22"/>
    </location>
</feature>
<dbReference type="GeneID" id="89950806"/>
<keyword evidence="1" id="KW-0732">Signal</keyword>
<keyword evidence="2" id="KW-0418">Kinase</keyword>
<accession>A0AAN7D8D9</accession>
<reference evidence="2 3" key="1">
    <citation type="submission" date="2022-11" db="EMBL/GenBank/DDBJ databases">
        <title>Mucor velutinosus strain NIH1002 WGS.</title>
        <authorList>
            <person name="Subramanian P."/>
            <person name="Mullikin J.C."/>
            <person name="Segre J.A."/>
            <person name="Zelazny A.M."/>
        </authorList>
    </citation>
    <scope>NUCLEOTIDE SEQUENCE [LARGE SCALE GENOMIC DNA]</scope>
    <source>
        <strain evidence="2 3">NIH1002</strain>
    </source>
</reference>
<dbReference type="EMBL" id="JASEJX010000038">
    <property type="protein sequence ID" value="KAK4509816.1"/>
    <property type="molecule type" value="Genomic_DNA"/>
</dbReference>
<dbReference type="EC" id="2.7.11.2" evidence="2"/>
<comment type="caution">
    <text evidence="2">The sequence shown here is derived from an EMBL/GenBank/DDBJ whole genome shotgun (WGS) entry which is preliminary data.</text>
</comment>
<sequence length="157" mass="18227">MPIDWSALPAEIWLLVFSHVVGDIKQLAQCCLISKTWDPLAERAMFGQALQFRNTTTLTRFYNHVVRKPFLGRCIKYIHFEPIIMGSLPFHRYFLQLAFTPTIRSVQGTANDESLKIMLDIAKGSTERFKKLAYLPLPPMFDATIHKEMALYFFERP</sequence>
<evidence type="ECO:0000256" key="1">
    <source>
        <dbReference type="SAM" id="SignalP"/>
    </source>
</evidence>
<organism evidence="2 3">
    <name type="scientific">Mucor velutinosus</name>
    <dbReference type="NCBI Taxonomy" id="708070"/>
    <lineage>
        <taxon>Eukaryota</taxon>
        <taxon>Fungi</taxon>
        <taxon>Fungi incertae sedis</taxon>
        <taxon>Mucoromycota</taxon>
        <taxon>Mucoromycotina</taxon>
        <taxon>Mucoromycetes</taxon>
        <taxon>Mucorales</taxon>
        <taxon>Mucorineae</taxon>
        <taxon>Mucoraceae</taxon>
        <taxon>Mucor</taxon>
    </lineage>
</organism>
<dbReference type="AlphaFoldDB" id="A0AAN7D8D9"/>
<dbReference type="RefSeq" id="XP_064676482.1">
    <property type="nucleotide sequence ID" value="XM_064826384.1"/>
</dbReference>
<keyword evidence="3" id="KW-1185">Reference proteome</keyword>
<dbReference type="Proteomes" id="UP001304243">
    <property type="component" value="Unassembled WGS sequence"/>
</dbReference>
<dbReference type="InterPro" id="IPR036047">
    <property type="entry name" value="F-box-like_dom_sf"/>
</dbReference>
<dbReference type="SUPFAM" id="SSF81383">
    <property type="entry name" value="F-box domain"/>
    <property type="match status" value="1"/>
</dbReference>
<dbReference type="Gene3D" id="1.20.1280.50">
    <property type="match status" value="1"/>
</dbReference>
<proteinExistence type="predicted"/>
<dbReference type="GO" id="GO:0004740">
    <property type="term" value="F:pyruvate dehydrogenase (acetyl-transferring) kinase activity"/>
    <property type="evidence" value="ECO:0007669"/>
    <property type="project" value="UniProtKB-EC"/>
</dbReference>
<keyword evidence="2" id="KW-0808">Transferase</keyword>
<evidence type="ECO:0000313" key="2">
    <source>
        <dbReference type="EMBL" id="KAK4509816.1"/>
    </source>
</evidence>